<comment type="subcellular location">
    <subcellularLocation>
        <location evidence="1">Membrane</location>
        <topology evidence="1">Multi-pass membrane protein</topology>
    </subcellularLocation>
</comment>
<feature type="transmembrane region" description="Helical" evidence="16">
    <location>
        <begin position="1108"/>
        <end position="1125"/>
    </location>
</feature>
<reference evidence="18" key="1">
    <citation type="submission" date="2021-01" db="EMBL/GenBank/DDBJ databases">
        <authorList>
            <consortium name="Genoscope - CEA"/>
            <person name="William W."/>
        </authorList>
    </citation>
    <scope>NUCLEOTIDE SEQUENCE</scope>
</reference>
<feature type="transmembrane region" description="Helical" evidence="16">
    <location>
        <begin position="1602"/>
        <end position="1627"/>
    </location>
</feature>
<evidence type="ECO:0000256" key="11">
    <source>
        <dbReference type="ARBA" id="ARBA00023136"/>
    </source>
</evidence>
<evidence type="ECO:0000256" key="8">
    <source>
        <dbReference type="ARBA" id="ARBA00022882"/>
    </source>
</evidence>
<comment type="caution">
    <text evidence="18">The sequence shown here is derived from an EMBL/GenBank/DDBJ whole genome shotgun (WGS) entry which is preliminary data.</text>
</comment>
<evidence type="ECO:0000256" key="3">
    <source>
        <dbReference type="ARBA" id="ARBA00022568"/>
    </source>
</evidence>
<evidence type="ECO:0000259" key="17">
    <source>
        <dbReference type="Pfam" id="PF00520"/>
    </source>
</evidence>
<dbReference type="OrthoDB" id="431720at2759"/>
<feature type="domain" description="Ion transport" evidence="17">
    <location>
        <begin position="119"/>
        <end position="386"/>
    </location>
</feature>
<feature type="transmembrane region" description="Helical" evidence="16">
    <location>
        <begin position="121"/>
        <end position="139"/>
    </location>
</feature>
<dbReference type="Pfam" id="PF00520">
    <property type="entry name" value="Ion_trans"/>
    <property type="match status" value="4"/>
</dbReference>
<evidence type="ECO:0000256" key="13">
    <source>
        <dbReference type="ARBA" id="ARBA00023303"/>
    </source>
</evidence>
<dbReference type="GO" id="GO:0005891">
    <property type="term" value="C:voltage-gated calcium channel complex"/>
    <property type="evidence" value="ECO:0007669"/>
    <property type="project" value="TreeGrafter"/>
</dbReference>
<accession>A0A8S1N990</accession>
<keyword evidence="10" id="KW-0406">Ion transport</keyword>
<keyword evidence="4" id="KW-0107">Calcium channel</keyword>
<evidence type="ECO:0000256" key="4">
    <source>
        <dbReference type="ARBA" id="ARBA00022673"/>
    </source>
</evidence>
<feature type="transmembrane region" description="Helical" evidence="16">
    <location>
        <begin position="1573"/>
        <end position="1590"/>
    </location>
</feature>
<keyword evidence="3" id="KW-0109">Calcium transport</keyword>
<keyword evidence="19" id="KW-1185">Reference proteome</keyword>
<feature type="domain" description="Ion transport" evidence="17">
    <location>
        <begin position="1268"/>
        <end position="1520"/>
    </location>
</feature>
<feature type="region of interest" description="Disordered" evidence="15">
    <location>
        <begin position="432"/>
        <end position="453"/>
    </location>
</feature>
<feature type="transmembrane region" description="Helical" evidence="16">
    <location>
        <begin position="1273"/>
        <end position="1294"/>
    </location>
</feature>
<keyword evidence="6" id="KW-0677">Repeat</keyword>
<feature type="transmembrane region" description="Helical" evidence="16">
    <location>
        <begin position="1011"/>
        <end position="1033"/>
    </location>
</feature>
<gene>
    <name evidence="18" type="ORF">PSON_ATCC_30995.1.T0440282</name>
</gene>
<evidence type="ECO:0000256" key="14">
    <source>
        <dbReference type="SAM" id="Coils"/>
    </source>
</evidence>
<organism evidence="18 19">
    <name type="scientific">Paramecium sonneborni</name>
    <dbReference type="NCBI Taxonomy" id="65129"/>
    <lineage>
        <taxon>Eukaryota</taxon>
        <taxon>Sar</taxon>
        <taxon>Alveolata</taxon>
        <taxon>Ciliophora</taxon>
        <taxon>Intramacronucleata</taxon>
        <taxon>Oligohymenophorea</taxon>
        <taxon>Peniculida</taxon>
        <taxon>Parameciidae</taxon>
        <taxon>Paramecium</taxon>
    </lineage>
</organism>
<feature type="transmembrane region" description="Helical" evidence="16">
    <location>
        <begin position="355"/>
        <end position="376"/>
    </location>
</feature>
<dbReference type="GO" id="GO:0008331">
    <property type="term" value="F:high voltage-gated calcium channel activity"/>
    <property type="evidence" value="ECO:0007669"/>
    <property type="project" value="TreeGrafter"/>
</dbReference>
<feature type="region of interest" description="Disordered" evidence="15">
    <location>
        <begin position="663"/>
        <end position="685"/>
    </location>
</feature>
<feature type="transmembrane region" description="Helical" evidence="16">
    <location>
        <begin position="1235"/>
        <end position="1252"/>
    </location>
</feature>
<dbReference type="FunFam" id="1.20.120.350:FF:000072">
    <property type="entry name" value="Voltage-dependent T-type calcium channel subunit alpha"/>
    <property type="match status" value="1"/>
</dbReference>
<dbReference type="FunFam" id="1.10.287.70:FF:000117">
    <property type="entry name" value="Voltage-gated Ca2+ channel, alpha subunit"/>
    <property type="match status" value="1"/>
</dbReference>
<feature type="transmembrane region" description="Helical" evidence="16">
    <location>
        <begin position="1300"/>
        <end position="1321"/>
    </location>
</feature>
<evidence type="ECO:0000256" key="6">
    <source>
        <dbReference type="ARBA" id="ARBA00022737"/>
    </source>
</evidence>
<sequence length="2101" mass="245184">MEQSSIESEDEFVERHKKNQMILQQVKEIWKESDLSKDDGIQQILHEFREEILDELEDEYEPEYKAIQVQENINIDLVPMNEVQRALIYEDKYPFLRIRKRILIQLKKISMLAMQITKHPIFEFFTLLIIIFNSIMLAVDDPTTDIQTSFQDLMDIIFLAVYTFEAVLKIIAMGFVLNSNSYLRDLWNILDLTVIITAYIPYFVNNSGLQLSALRSLRVLRPLRTISSVKSLRSIMMTLFASFAELGNSLVILGFTYTIFAIAGLQLFSGYAQLRCFDENGIIQMSGYDTDEPYCNGSCSGNYICGKMMDNPINGLLSFDNFGLAFLQVFIITTLEGWTTIMYTIMITFSQLSVFYFLLCVIIGAFFLVNLTLAIIKINFSRAESQEPVKPEDVSYNLKQMKRLGIYKPNRESHTVSITRKHTIRLNRLRQSINNNNQNNNNNNNKQIDEPKRSSIKVNFQSLNIKDFSKPHQVKYNNNRILLQGIQGVRTEQNINNKQQEINNNPQLNMKTSVQSINAPQIRKLSKIGTQFKQSQRKMSIAHQDESPLDELDNLIKFAVRRQSVLRVDTKIMASPRIPTPSKDTPQPPSSNSILDESHSPGKPQQSNYLSIPKQQFNFLQEQKSFNENDALSVTLSEIDSIPESELNQRFKEFEISFQIEKSDDKTANETEDRKPHQHIHQKKRKQDIPLIYELSKEDEKLKIRLFQTKLVPRVIYKEFLFESSKDILVSLEMKKQKKEQELRRLRIQNMKFTMQYQFKNNTTILKLSKNSQQQSFNSNEQKLKENVKSRKIIPLAEMPSGQDITTPRLTVRKQQKRKTIVHKAITYEQYQQGFNNSQDIDQNNAETLQQVEAEKITFKTPNENQFYDQVGFQTYHQIKSDDINLSNGILFGQASIEDVIIIRCSLQNKFNLILQGMNFKKSDYMIYMTQDMIKMLQFKLFLIVDSRYFNIFLNLAVFMNTVILCLDGLVNNSEDLNDFNLAFTILFTIEMGLKMIGFALIQYIKDPMNIFDALIVALSLVDIFFLSGNSVFKSVRIFRAFRVLRVTKLMRSLKFMNFLVQVLSNAFQSLMYIFLLLILFIYIFTLLGMSFFGGQLTYTPSRQSYDTFYESFLVVFQVLTLENWNSILYDLLQQPVSWIITTIYLIAWIFIGSYVLLNLFLASLLDQFEAEYLREHNLENKNQEEEQIQQQQNIQQTQTQTIMNQTFINVSVNQTLNPILAKQLITRQDSINKFVYFSEVGLCFYSLYIFSQNNPIRRFCYKVVKNSLFDQTILFAIFLSSLKLVIDTYISNFLDLADWFFAIFFGIEFLFKIIAYGFVMEENAYLRESWNILDFIIVVCSFIDISVSSIDLSFVKILRLLRTLRPLRLISQNKSMKLLVTTLINSISGIVNVGVVVILVFLMFAILGVNLEKGKMYYCDIGNDEQSYLHESKCIEEGYEWKNRDMNFDNVFYAMLTLFIISTQEGWPTQMYWFVDADESGPILNNQMWFTSYFLIFLLIGSILLMNMFVGVILVNYKLADDDMKDKNVSRDQEDWISIQKLIIDSNPNFALYYPPKNYFRALIFKIISNRIFDLLIMFCIIINIAAMASNYEGSSVQYQYILETLNLVLSVIFIFESILKIIGFGPRGYFRNNWNQFDFFVVLSSILDMVLSFTDNKNNAILSAGPQLIRVFRVLRVTRLFRLVKSLHSLKKLIDTALFSLPALFNVSSLMFLLYFIFSVLGVFLFSNLSEGYIIDSENNFNDFHHALILLFRCTTGEDWYLLMYDIMNKASYYYCAYFIIFVVIMQRIMLNLFVLIILDQYERFYFNSDNPLQRFQEFEDDFVDGWAPLTSETKGQQIHQDFLVQLMLSIKAPMGYDLKEKINIAVNDWKTYNSDADKSTQNLEKIKIMVTTEAKKTVAKIIMNMQLESNENQMLEYHYVLFAFMKNFQTDLFKEVTQIGLSKLIQKEEQTLNKIKKNRHSSQEVNPCVELLFHIMCFKAYKRYAIKLKERMNRQQNEFSQKSSDSSYLHKNSDIVQRDSISQSLESIQESKQQFCLPPDLAVYQSDVNIALKENSISQNTKNNRGSVQQLVEQKLENISEFNSEQSISFNKLNDVSN</sequence>
<evidence type="ECO:0000256" key="2">
    <source>
        <dbReference type="ARBA" id="ARBA00022448"/>
    </source>
</evidence>
<feature type="transmembrane region" description="Helical" evidence="16">
    <location>
        <begin position="1494"/>
        <end position="1518"/>
    </location>
</feature>
<feature type="transmembrane region" description="Helical" evidence="16">
    <location>
        <begin position="1137"/>
        <end position="1158"/>
    </location>
</feature>
<dbReference type="PANTHER" id="PTHR45628">
    <property type="entry name" value="VOLTAGE-DEPENDENT CALCIUM CHANNEL TYPE A SUBUNIT ALPHA-1"/>
    <property type="match status" value="1"/>
</dbReference>
<evidence type="ECO:0000256" key="10">
    <source>
        <dbReference type="ARBA" id="ARBA00023065"/>
    </source>
</evidence>
<feature type="domain" description="Ion transport" evidence="17">
    <location>
        <begin position="1571"/>
        <end position="1808"/>
    </location>
</feature>
<keyword evidence="5 16" id="KW-0812">Transmembrane</keyword>
<proteinExistence type="predicted"/>
<feature type="transmembrane region" description="Helical" evidence="16">
    <location>
        <begin position="159"/>
        <end position="177"/>
    </location>
</feature>
<feature type="transmembrane region" description="Helical" evidence="16">
    <location>
        <begin position="949"/>
        <end position="970"/>
    </location>
</feature>
<dbReference type="EMBL" id="CAJJDN010000044">
    <property type="protein sequence ID" value="CAD8083214.1"/>
    <property type="molecule type" value="Genomic_DNA"/>
</dbReference>
<dbReference type="FunFam" id="1.10.287.70:FF:000295">
    <property type="entry name" value="Uncharacterized protein"/>
    <property type="match status" value="1"/>
</dbReference>
<feature type="region of interest" description="Disordered" evidence="15">
    <location>
        <begin position="571"/>
        <end position="609"/>
    </location>
</feature>
<dbReference type="FunFam" id="1.20.120.350:FF:000095">
    <property type="entry name" value="Voltage-gated Ca2+ channel, alpha subunit"/>
    <property type="match status" value="1"/>
</dbReference>
<feature type="coiled-coil region" evidence="14">
    <location>
        <begin position="1174"/>
        <end position="1201"/>
    </location>
</feature>
<feature type="transmembrane region" description="Helical" evidence="16">
    <location>
        <begin position="1452"/>
        <end position="1474"/>
    </location>
</feature>
<feature type="transmembrane region" description="Helical" evidence="16">
    <location>
        <begin position="1379"/>
        <end position="1408"/>
    </location>
</feature>
<evidence type="ECO:0000256" key="1">
    <source>
        <dbReference type="ARBA" id="ARBA00004141"/>
    </source>
</evidence>
<evidence type="ECO:0000256" key="9">
    <source>
        <dbReference type="ARBA" id="ARBA00022989"/>
    </source>
</evidence>
<dbReference type="FunFam" id="1.20.120.350:FF:000009">
    <property type="entry name" value="Voltage-dependent T-type calcium channel subunit alpha"/>
    <property type="match status" value="1"/>
</dbReference>
<feature type="transmembrane region" description="Helical" evidence="16">
    <location>
        <begin position="246"/>
        <end position="268"/>
    </location>
</feature>
<keyword evidence="2" id="KW-0813">Transport</keyword>
<dbReference type="InterPro" id="IPR005821">
    <property type="entry name" value="Ion_trans_dom"/>
</dbReference>
<keyword evidence="9 16" id="KW-1133">Transmembrane helix</keyword>
<dbReference type="InterPro" id="IPR050599">
    <property type="entry name" value="VDCC_alpha-1_subunit"/>
</dbReference>
<evidence type="ECO:0000313" key="19">
    <source>
        <dbReference type="Proteomes" id="UP000692954"/>
    </source>
</evidence>
<feature type="transmembrane region" description="Helical" evidence="16">
    <location>
        <begin position="1333"/>
        <end position="1359"/>
    </location>
</feature>
<feature type="compositionally biased region" description="Basic residues" evidence="15">
    <location>
        <begin position="676"/>
        <end position="685"/>
    </location>
</feature>
<evidence type="ECO:0000256" key="16">
    <source>
        <dbReference type="SAM" id="Phobius"/>
    </source>
</evidence>
<dbReference type="Proteomes" id="UP000692954">
    <property type="component" value="Unassembled WGS sequence"/>
</dbReference>
<feature type="transmembrane region" description="Helical" evidence="16">
    <location>
        <begin position="324"/>
        <end position="349"/>
    </location>
</feature>
<keyword evidence="13" id="KW-0407">Ion channel</keyword>
<evidence type="ECO:0000256" key="7">
    <source>
        <dbReference type="ARBA" id="ARBA00022837"/>
    </source>
</evidence>
<protein>
    <recommendedName>
        <fullName evidence="17">Ion transport domain-containing protein</fullName>
    </recommendedName>
</protein>
<keyword evidence="12" id="KW-0325">Glycoprotein</keyword>
<feature type="coiled-coil region" evidence="14">
    <location>
        <begin position="729"/>
        <end position="756"/>
    </location>
</feature>
<evidence type="ECO:0000256" key="15">
    <source>
        <dbReference type="SAM" id="MobiDB-lite"/>
    </source>
</evidence>
<keyword evidence="11 16" id="KW-0472">Membrane</keyword>
<feature type="domain" description="Ion transport" evidence="17">
    <location>
        <begin position="947"/>
        <end position="1175"/>
    </location>
</feature>
<keyword evidence="14" id="KW-0175">Coiled coil</keyword>
<evidence type="ECO:0000256" key="5">
    <source>
        <dbReference type="ARBA" id="ARBA00022692"/>
    </source>
</evidence>
<feature type="transmembrane region" description="Helical" evidence="16">
    <location>
        <begin position="1059"/>
        <end position="1088"/>
    </location>
</feature>
<feature type="compositionally biased region" description="Polar residues" evidence="15">
    <location>
        <begin position="582"/>
        <end position="595"/>
    </location>
</feature>
<dbReference type="FunFam" id="1.10.287.70:FF:000280">
    <property type="entry name" value="Uncharacterized protein"/>
    <property type="match status" value="1"/>
</dbReference>
<feature type="transmembrane region" description="Helical" evidence="16">
    <location>
        <begin position="1777"/>
        <end position="1801"/>
    </location>
</feature>
<keyword evidence="7" id="KW-0106">Calcium</keyword>
<feature type="transmembrane region" description="Helical" evidence="16">
    <location>
        <begin position="982"/>
        <end position="1005"/>
    </location>
</feature>
<evidence type="ECO:0000313" key="18">
    <source>
        <dbReference type="EMBL" id="CAD8083214.1"/>
    </source>
</evidence>
<keyword evidence="8" id="KW-0851">Voltage-gated channel</keyword>
<feature type="transmembrane region" description="Helical" evidence="16">
    <location>
        <begin position="1639"/>
        <end position="1656"/>
    </location>
</feature>
<feature type="compositionally biased region" description="Low complexity" evidence="15">
    <location>
        <begin position="434"/>
        <end position="445"/>
    </location>
</feature>
<name>A0A8S1N990_9CILI</name>
<dbReference type="PANTHER" id="PTHR45628:SF7">
    <property type="entry name" value="VOLTAGE-DEPENDENT CALCIUM CHANNEL TYPE A SUBUNIT ALPHA-1"/>
    <property type="match status" value="1"/>
</dbReference>
<dbReference type="GO" id="GO:0098703">
    <property type="term" value="P:calcium ion import across plasma membrane"/>
    <property type="evidence" value="ECO:0007669"/>
    <property type="project" value="TreeGrafter"/>
</dbReference>
<evidence type="ECO:0000256" key="12">
    <source>
        <dbReference type="ARBA" id="ARBA00023180"/>
    </source>
</evidence>
<feature type="compositionally biased region" description="Basic and acidic residues" evidence="15">
    <location>
        <begin position="663"/>
        <end position="675"/>
    </location>
</feature>
<feature type="transmembrane region" description="Helical" evidence="16">
    <location>
        <begin position="1700"/>
        <end position="1726"/>
    </location>
</feature>